<sequence>MIKRFEKLLESIPKLEDEINELSTKLKQQEEKDKKMINQMKVMNEDMEKLKQNCKKKYQVYQNTLLWIFTIVIMRKKKNNGQIYEVNVPKIYRQK</sequence>
<comment type="caution">
    <text evidence="2">The sequence shown here is derived from an EMBL/GenBank/DDBJ whole genome shotgun (WGS) entry which is preliminary data.</text>
</comment>
<reference evidence="2" key="1">
    <citation type="submission" date="2021-01" db="EMBL/GenBank/DDBJ databases">
        <authorList>
            <consortium name="Genoscope - CEA"/>
            <person name="William W."/>
        </authorList>
    </citation>
    <scope>NUCLEOTIDE SEQUENCE</scope>
</reference>
<dbReference type="Proteomes" id="UP000683925">
    <property type="component" value="Unassembled WGS sequence"/>
</dbReference>
<organism evidence="2 3">
    <name type="scientific">Paramecium octaurelia</name>
    <dbReference type="NCBI Taxonomy" id="43137"/>
    <lineage>
        <taxon>Eukaryota</taxon>
        <taxon>Sar</taxon>
        <taxon>Alveolata</taxon>
        <taxon>Ciliophora</taxon>
        <taxon>Intramacronucleata</taxon>
        <taxon>Oligohymenophorea</taxon>
        <taxon>Peniculida</taxon>
        <taxon>Parameciidae</taxon>
        <taxon>Paramecium</taxon>
    </lineage>
</organism>
<gene>
    <name evidence="2" type="ORF">POCTA_138.1.T1210091</name>
</gene>
<evidence type="ECO:0000313" key="2">
    <source>
        <dbReference type="EMBL" id="CAD8200182.1"/>
    </source>
</evidence>
<evidence type="ECO:0000313" key="3">
    <source>
        <dbReference type="Proteomes" id="UP000683925"/>
    </source>
</evidence>
<proteinExistence type="predicted"/>
<feature type="coiled-coil region" evidence="1">
    <location>
        <begin position="5"/>
        <end position="64"/>
    </location>
</feature>
<protein>
    <submittedName>
        <fullName evidence="2">Uncharacterized protein</fullName>
    </submittedName>
</protein>
<name>A0A8S1XI17_PAROT</name>
<keyword evidence="1" id="KW-0175">Coiled coil</keyword>
<keyword evidence="3" id="KW-1185">Reference proteome</keyword>
<dbReference type="OrthoDB" id="10578069at2759"/>
<evidence type="ECO:0000256" key="1">
    <source>
        <dbReference type="SAM" id="Coils"/>
    </source>
</evidence>
<dbReference type="EMBL" id="CAJJDP010000121">
    <property type="protein sequence ID" value="CAD8200182.1"/>
    <property type="molecule type" value="Genomic_DNA"/>
</dbReference>
<accession>A0A8S1XI17</accession>
<dbReference type="AlphaFoldDB" id="A0A8S1XI17"/>